<sequence>MNALGHTYIAFKVIGKLNEMVIIGSHVNDLVPFIPNSVFSWEEIHESPEKVYFFVKEKYPEMVDFPVAMLTHSVKYGVDYYNRSIVNWFLKGNKDLENNMVEMIIDCSGVSEKVAREYRMHNYLWVGVEIYLLKKHNDFVKDIERFDLMSSINVISKMLSECFGKNYNDVFKDVKNATETLNEFKIYTFDGILDLWKKTMAGLPEKDVIDKEKTGKVFEFIYNSFEDRWEKTLGFVEIQVKNKIHEFLIT</sequence>
<name>A0A1F4VA93_UNCKA</name>
<evidence type="ECO:0000313" key="2">
    <source>
        <dbReference type="Proteomes" id="UP000178127"/>
    </source>
</evidence>
<gene>
    <name evidence="1" type="ORF">A3D91_04995</name>
</gene>
<dbReference type="STRING" id="1802620.A3D91_04995"/>
<comment type="caution">
    <text evidence="1">The sequence shown here is derived from an EMBL/GenBank/DDBJ whole genome shotgun (WGS) entry which is preliminary data.</text>
</comment>
<evidence type="ECO:0000313" key="1">
    <source>
        <dbReference type="EMBL" id="OGC54086.1"/>
    </source>
</evidence>
<organism evidence="1 2">
    <name type="scientific">candidate division WWE3 bacterium RIFCSPHIGHO2_02_FULL_38_14</name>
    <dbReference type="NCBI Taxonomy" id="1802620"/>
    <lineage>
        <taxon>Bacteria</taxon>
        <taxon>Katanobacteria</taxon>
    </lineage>
</organism>
<dbReference type="Proteomes" id="UP000178127">
    <property type="component" value="Unassembled WGS sequence"/>
</dbReference>
<dbReference type="EMBL" id="MEVD01000006">
    <property type="protein sequence ID" value="OGC54086.1"/>
    <property type="molecule type" value="Genomic_DNA"/>
</dbReference>
<reference evidence="1 2" key="1">
    <citation type="journal article" date="2016" name="Nat. Commun.">
        <title>Thousands of microbial genomes shed light on interconnected biogeochemical processes in an aquifer system.</title>
        <authorList>
            <person name="Anantharaman K."/>
            <person name="Brown C.T."/>
            <person name="Hug L.A."/>
            <person name="Sharon I."/>
            <person name="Castelle C.J."/>
            <person name="Probst A.J."/>
            <person name="Thomas B.C."/>
            <person name="Singh A."/>
            <person name="Wilkins M.J."/>
            <person name="Karaoz U."/>
            <person name="Brodie E.L."/>
            <person name="Williams K.H."/>
            <person name="Hubbard S.S."/>
            <person name="Banfield J.F."/>
        </authorList>
    </citation>
    <scope>NUCLEOTIDE SEQUENCE [LARGE SCALE GENOMIC DNA]</scope>
</reference>
<accession>A0A1F4VA93</accession>
<proteinExistence type="predicted"/>
<protein>
    <submittedName>
        <fullName evidence="1">Uncharacterized protein</fullName>
    </submittedName>
</protein>
<dbReference type="AlphaFoldDB" id="A0A1F4VA93"/>